<dbReference type="Proteomes" id="UP000287563">
    <property type="component" value="Unassembled WGS sequence"/>
</dbReference>
<feature type="transmembrane region" description="Helical" evidence="1">
    <location>
        <begin position="45"/>
        <end position="69"/>
    </location>
</feature>
<accession>A0A444JQZ0</accession>
<feature type="transmembrane region" description="Helical" evidence="1">
    <location>
        <begin position="90"/>
        <end position="108"/>
    </location>
</feature>
<keyword evidence="3" id="KW-1185">Reference proteome</keyword>
<reference evidence="2 3" key="1">
    <citation type="submission" date="2018-11" db="EMBL/GenBank/DDBJ databases">
        <title>Photobacterium sp. BEI247 sp. nov., a marine bacterium isolated from Yongle Blue Hole in the South China Sea.</title>
        <authorList>
            <person name="Wang X."/>
        </authorList>
    </citation>
    <scope>NUCLEOTIDE SEQUENCE [LARGE SCALE GENOMIC DNA]</scope>
    <source>
        <strain evidence="3">BEI247</strain>
    </source>
</reference>
<evidence type="ECO:0000313" key="3">
    <source>
        <dbReference type="Proteomes" id="UP000287563"/>
    </source>
</evidence>
<evidence type="ECO:0000256" key="1">
    <source>
        <dbReference type="SAM" id="Phobius"/>
    </source>
</evidence>
<protein>
    <submittedName>
        <fullName evidence="2">Uncharacterized protein</fullName>
    </submittedName>
</protein>
<keyword evidence="1" id="KW-1133">Transmembrane helix</keyword>
<feature type="transmembrane region" description="Helical" evidence="1">
    <location>
        <begin position="7"/>
        <end position="25"/>
    </location>
</feature>
<comment type="caution">
    <text evidence="2">The sequence shown here is derived from an EMBL/GenBank/DDBJ whole genome shotgun (WGS) entry which is preliminary data.</text>
</comment>
<gene>
    <name evidence="2" type="ORF">EDI28_13185</name>
</gene>
<keyword evidence="1" id="KW-0812">Transmembrane</keyword>
<keyword evidence="1" id="KW-0472">Membrane</keyword>
<proteinExistence type="predicted"/>
<organism evidence="2 3">
    <name type="scientific">Photobacterium chitinilyticum</name>
    <dbReference type="NCBI Taxonomy" id="2485123"/>
    <lineage>
        <taxon>Bacteria</taxon>
        <taxon>Pseudomonadati</taxon>
        <taxon>Pseudomonadota</taxon>
        <taxon>Gammaproteobacteria</taxon>
        <taxon>Vibrionales</taxon>
        <taxon>Vibrionaceae</taxon>
        <taxon>Photobacterium</taxon>
    </lineage>
</organism>
<dbReference type="EMBL" id="RJLM01000004">
    <property type="protein sequence ID" value="RWX55497.1"/>
    <property type="molecule type" value="Genomic_DNA"/>
</dbReference>
<feature type="transmembrane region" description="Helical" evidence="1">
    <location>
        <begin position="190"/>
        <end position="212"/>
    </location>
</feature>
<sequence length="221" mass="25500">MLKRPKMFLLLFLVSSAFWWFFEYLNHFVHNWYYLGPPITPFARVLTASLAFSTVLPAVLSTVYWIATFKQLHHAYTGYWTFRVPYPRRLALLALITSTLSLFALGAWPDSSYPLVWVSPLIVLVSLQALTGQKTIFSVLQNGDWRPFCLPAMAGLQCGFFWELWNYGCMTPWKYNIPFVDRFHLFEMPLLGYAGYLPFGLECTLIASFLGLRVHTSPSTQ</sequence>
<evidence type="ECO:0000313" key="2">
    <source>
        <dbReference type="EMBL" id="RWX55497.1"/>
    </source>
</evidence>
<dbReference type="AlphaFoldDB" id="A0A444JQZ0"/>
<name>A0A444JQZ0_9GAMM</name>